<gene>
    <name evidence="2" type="ORF">K0M31_007583</name>
</gene>
<reference evidence="2" key="1">
    <citation type="submission" date="2021-10" db="EMBL/GenBank/DDBJ databases">
        <title>Melipona bicolor Genome sequencing and assembly.</title>
        <authorList>
            <person name="Araujo N.S."/>
            <person name="Arias M.C."/>
        </authorList>
    </citation>
    <scope>NUCLEOTIDE SEQUENCE</scope>
    <source>
        <strain evidence="2">USP_2M_L1-L4_2017</strain>
        <tissue evidence="2">Whole body</tissue>
    </source>
</reference>
<proteinExistence type="predicted"/>
<organism evidence="2 3">
    <name type="scientific">Melipona bicolor</name>
    <dbReference type="NCBI Taxonomy" id="60889"/>
    <lineage>
        <taxon>Eukaryota</taxon>
        <taxon>Metazoa</taxon>
        <taxon>Ecdysozoa</taxon>
        <taxon>Arthropoda</taxon>
        <taxon>Hexapoda</taxon>
        <taxon>Insecta</taxon>
        <taxon>Pterygota</taxon>
        <taxon>Neoptera</taxon>
        <taxon>Endopterygota</taxon>
        <taxon>Hymenoptera</taxon>
        <taxon>Apocrita</taxon>
        <taxon>Aculeata</taxon>
        <taxon>Apoidea</taxon>
        <taxon>Anthophila</taxon>
        <taxon>Apidae</taxon>
        <taxon>Melipona</taxon>
    </lineage>
</organism>
<sequence length="112" mass="12654">MERARSNGERGEAIQGIEWPFANDLPGPAGHGCTMSTAIELFYGQREDHGNRSSSVIGQSRRPFDRPRSQKWEPVPRSRISITEESLAQQLSYLTRDVDDVRRRGYPLPGGR</sequence>
<protein>
    <submittedName>
        <fullName evidence="2">Uncharacterized protein</fullName>
    </submittedName>
</protein>
<accession>A0AA40GBN7</accession>
<name>A0AA40GBN7_9HYME</name>
<feature type="region of interest" description="Disordered" evidence="1">
    <location>
        <begin position="48"/>
        <end position="77"/>
    </location>
</feature>
<dbReference type="Proteomes" id="UP001177670">
    <property type="component" value="Unassembled WGS sequence"/>
</dbReference>
<feature type="compositionally biased region" description="Basic and acidic residues" evidence="1">
    <location>
        <begin position="1"/>
        <end position="12"/>
    </location>
</feature>
<dbReference type="EMBL" id="JAHYIQ010000002">
    <property type="protein sequence ID" value="KAK1134812.1"/>
    <property type="molecule type" value="Genomic_DNA"/>
</dbReference>
<evidence type="ECO:0000313" key="2">
    <source>
        <dbReference type="EMBL" id="KAK1134812.1"/>
    </source>
</evidence>
<feature type="compositionally biased region" description="Basic and acidic residues" evidence="1">
    <location>
        <begin position="62"/>
        <end position="76"/>
    </location>
</feature>
<feature type="region of interest" description="Disordered" evidence="1">
    <location>
        <begin position="1"/>
        <end position="22"/>
    </location>
</feature>
<dbReference type="AlphaFoldDB" id="A0AA40GBN7"/>
<evidence type="ECO:0000313" key="3">
    <source>
        <dbReference type="Proteomes" id="UP001177670"/>
    </source>
</evidence>
<comment type="caution">
    <text evidence="2">The sequence shown here is derived from an EMBL/GenBank/DDBJ whole genome shotgun (WGS) entry which is preliminary data.</text>
</comment>
<evidence type="ECO:0000256" key="1">
    <source>
        <dbReference type="SAM" id="MobiDB-lite"/>
    </source>
</evidence>
<keyword evidence="3" id="KW-1185">Reference proteome</keyword>